<dbReference type="Proteomes" id="UP000214365">
    <property type="component" value="Unassembled WGS sequence"/>
</dbReference>
<dbReference type="Pfam" id="PF07993">
    <property type="entry name" value="NAD_binding_4"/>
    <property type="match status" value="1"/>
</dbReference>
<evidence type="ECO:0000256" key="2">
    <source>
        <dbReference type="ARBA" id="ARBA00022553"/>
    </source>
</evidence>
<feature type="compositionally biased region" description="Low complexity" evidence="3">
    <location>
        <begin position="1"/>
        <end position="20"/>
    </location>
</feature>
<dbReference type="InterPro" id="IPR036736">
    <property type="entry name" value="ACP-like_sf"/>
</dbReference>
<name>A0A1Q5QBU2_TALAT</name>
<dbReference type="InterPro" id="IPR036291">
    <property type="entry name" value="NAD(P)-bd_dom_sf"/>
</dbReference>
<dbReference type="EMBL" id="LFMY01000002">
    <property type="protein sequence ID" value="OKL63405.1"/>
    <property type="molecule type" value="Genomic_DNA"/>
</dbReference>
<sequence length="1112" mass="121941">MAPTTITITSSPPPSSSSSSFVSTAERKYGRNALANLFDKRAKDPSSSKRVFAHVLKTPNPADGFDSITFSTVANAINRAAWWLVNDIGLADGDVFGYMGPPDLRYLILSMAATKTGRKIMLPSLRNTIPAQITLFERTNTRIILYGGELEKNLQSLFAAVPAIEKREALGYQELIDETSVPHYEAQELSDEKLHEPIFLLHTSGSSGNPKPVGQSAAFWLRALAFLDVPDDGGIHNVVNVVGGKALLQFFPSFHMAGLYFQILAAFLDKSSLILNHAAAPITGEHVLKMLNYGVATALAAADSILSDLSKSKEGLDALSKLDMVVYGGGPLSPQTGSTLAPYVKNMSSLLGMTENALFHCVQLKGTSHWDCLKFNSHVGYHFAEASPGRYELIISFSPKYAMFHPAALIFPNLREYATKDLYSRVPGVQNCYRYEGRKDDLIVLSNGEKINPRPMEAIVASHAAVQSALFVGEYRFLPSLLIELRDGYAVNNEEETRAMVDTLWGTISKANLEAPRFSRVPKSLVYILSPAESFSRSGKMTVQRQITVSKFAAQIDALYAAAGEGLLTEGLGPLDSSSPESMVKLARNLYIQALFSEDAENKGLGDDDDVFELGMDSLQVAVLVQKLKAALRTQNLKAASDKISPHFFYTSPSSSKLARSIDHLINGADSVKGHGIDMYTDRRARIQYMIDKYSTGLDEKLPPKGTRADNLTVILTGSTGSLGSYLLHSLTESPRISKVVCLNRSTKSQQRQTAGNKLKELPTPWESSDSDKTKSKTAVQFLTADFSKPDLGLGGETYSHLLATVDAIIHCAWKVDFNHTIESFEKGHIAGTRHFIDFSRKCQYRAPIVFISSISTIFNWRHTHPGQAVPESSIHDVDSPEFLGYGESKYVAERLVEAHSASSGFTSSFMRVGQIAGPVLSTAGVWNVQEWFPSMLASSKYLGLLPDSLGTMVIINWIPVDVLARVIVQLLGTTYDASASSSLLVYNLVNPRAVPWSNLLDTVRREFGGPDKTRTVSLTEWVEALERSAQDNYGFVVESNPAIKLLGFWKNVAGKNKNTRFVEQAANGESTHGKLRGEFEVTGLQRDSSEASSLKAVSAEWMKIWLKQWAF</sequence>
<feature type="domain" description="AMP-dependent synthetase/ligase" evidence="4">
    <location>
        <begin position="63"/>
        <end position="368"/>
    </location>
</feature>
<keyword evidence="2" id="KW-0597">Phosphoprotein</keyword>
<dbReference type="Gene3D" id="1.10.1200.10">
    <property type="entry name" value="ACP-like"/>
    <property type="match status" value="1"/>
</dbReference>
<keyword evidence="1" id="KW-0596">Phosphopantetheine</keyword>
<evidence type="ECO:0000259" key="4">
    <source>
        <dbReference type="Pfam" id="PF00501"/>
    </source>
</evidence>
<dbReference type="InterPro" id="IPR009081">
    <property type="entry name" value="PP-bd_ACP"/>
</dbReference>
<dbReference type="Pfam" id="PF00550">
    <property type="entry name" value="PP-binding"/>
    <property type="match status" value="1"/>
</dbReference>
<evidence type="ECO:0000259" key="6">
    <source>
        <dbReference type="Pfam" id="PF07993"/>
    </source>
</evidence>
<feature type="region of interest" description="Disordered" evidence="3">
    <location>
        <begin position="748"/>
        <end position="772"/>
    </location>
</feature>
<dbReference type="SUPFAM" id="SSF51735">
    <property type="entry name" value="NAD(P)-binding Rossmann-fold domains"/>
    <property type="match status" value="1"/>
</dbReference>
<feature type="domain" description="Carrier" evidence="5">
    <location>
        <begin position="599"/>
        <end position="654"/>
    </location>
</feature>
<dbReference type="PROSITE" id="PS00455">
    <property type="entry name" value="AMP_BINDING"/>
    <property type="match status" value="1"/>
</dbReference>
<evidence type="ECO:0000313" key="7">
    <source>
        <dbReference type="EMBL" id="OKL63405.1"/>
    </source>
</evidence>
<dbReference type="InterPro" id="IPR000873">
    <property type="entry name" value="AMP-dep_synth/lig_dom"/>
</dbReference>
<evidence type="ECO:0008006" key="9">
    <source>
        <dbReference type="Google" id="ProtNLM"/>
    </source>
</evidence>
<dbReference type="OrthoDB" id="429813at2759"/>
<dbReference type="RefSeq" id="XP_020123526.1">
    <property type="nucleotide sequence ID" value="XM_020261479.1"/>
</dbReference>
<accession>A0A1Q5QBU2</accession>
<proteinExistence type="predicted"/>
<evidence type="ECO:0000259" key="5">
    <source>
        <dbReference type="Pfam" id="PF00550"/>
    </source>
</evidence>
<dbReference type="Gene3D" id="3.40.50.720">
    <property type="entry name" value="NAD(P)-binding Rossmann-like Domain"/>
    <property type="match status" value="1"/>
</dbReference>
<reference evidence="7 8" key="1">
    <citation type="submission" date="2015-06" db="EMBL/GenBank/DDBJ databases">
        <title>Talaromyces atroroseus IBT 11181 draft genome.</title>
        <authorList>
            <person name="Rasmussen K.B."/>
            <person name="Rasmussen S."/>
            <person name="Petersen B."/>
            <person name="Sicheritz-Ponten T."/>
            <person name="Mortensen U.H."/>
            <person name="Thrane U."/>
        </authorList>
    </citation>
    <scope>NUCLEOTIDE SEQUENCE [LARGE SCALE GENOMIC DNA]</scope>
    <source>
        <strain evidence="7 8">IBT 11181</strain>
    </source>
</reference>
<dbReference type="Gene3D" id="3.40.50.12780">
    <property type="entry name" value="N-terminal domain of ligase-like"/>
    <property type="match status" value="1"/>
</dbReference>
<protein>
    <recommendedName>
        <fullName evidence="9">Carrier domain-containing protein</fullName>
    </recommendedName>
</protein>
<evidence type="ECO:0000313" key="8">
    <source>
        <dbReference type="Proteomes" id="UP000214365"/>
    </source>
</evidence>
<dbReference type="Pfam" id="PF23562">
    <property type="entry name" value="AMP-binding_C_3"/>
    <property type="match status" value="1"/>
</dbReference>
<evidence type="ECO:0000256" key="1">
    <source>
        <dbReference type="ARBA" id="ARBA00022450"/>
    </source>
</evidence>
<dbReference type="InterPro" id="IPR051414">
    <property type="entry name" value="Adenylate-forming_Reductase"/>
</dbReference>
<organism evidence="7 8">
    <name type="scientific">Talaromyces atroroseus</name>
    <dbReference type="NCBI Taxonomy" id="1441469"/>
    <lineage>
        <taxon>Eukaryota</taxon>
        <taxon>Fungi</taxon>
        <taxon>Dikarya</taxon>
        <taxon>Ascomycota</taxon>
        <taxon>Pezizomycotina</taxon>
        <taxon>Eurotiomycetes</taxon>
        <taxon>Eurotiomycetidae</taxon>
        <taxon>Eurotiales</taxon>
        <taxon>Trichocomaceae</taxon>
        <taxon>Talaromyces</taxon>
        <taxon>Talaromyces sect. Trachyspermi</taxon>
    </lineage>
</organism>
<dbReference type="PANTHER" id="PTHR43439:SF2">
    <property type="entry name" value="ENZYME, PUTATIVE (JCVI)-RELATED"/>
    <property type="match status" value="1"/>
</dbReference>
<dbReference type="InterPro" id="IPR042099">
    <property type="entry name" value="ANL_N_sf"/>
</dbReference>
<dbReference type="GeneID" id="31001533"/>
<dbReference type="Pfam" id="PF00501">
    <property type="entry name" value="AMP-binding"/>
    <property type="match status" value="1"/>
</dbReference>
<dbReference type="STRING" id="1441469.A0A1Q5QBU2"/>
<dbReference type="AlphaFoldDB" id="A0A1Q5QBU2"/>
<dbReference type="InterPro" id="IPR020845">
    <property type="entry name" value="AMP-binding_CS"/>
</dbReference>
<keyword evidence="8" id="KW-1185">Reference proteome</keyword>
<feature type="region of interest" description="Disordered" evidence="3">
    <location>
        <begin position="1"/>
        <end position="24"/>
    </location>
</feature>
<dbReference type="InterPro" id="IPR013120">
    <property type="entry name" value="FAR_NAD-bd"/>
</dbReference>
<dbReference type="PANTHER" id="PTHR43439">
    <property type="entry name" value="PHENYLACETATE-COENZYME A LIGASE"/>
    <property type="match status" value="1"/>
</dbReference>
<evidence type="ECO:0000256" key="3">
    <source>
        <dbReference type="SAM" id="MobiDB-lite"/>
    </source>
</evidence>
<gene>
    <name evidence="7" type="ORF">UA08_01778</name>
</gene>
<comment type="caution">
    <text evidence="7">The sequence shown here is derived from an EMBL/GenBank/DDBJ whole genome shotgun (WGS) entry which is preliminary data.</text>
</comment>
<feature type="domain" description="Thioester reductase (TE)" evidence="6">
    <location>
        <begin position="716"/>
        <end position="968"/>
    </location>
</feature>
<dbReference type="SUPFAM" id="SSF56801">
    <property type="entry name" value="Acetyl-CoA synthetase-like"/>
    <property type="match status" value="1"/>
</dbReference>